<dbReference type="PANTHER" id="PTHR35089">
    <property type="entry name" value="CHAPERONE PROTEIN SKP"/>
    <property type="match status" value="1"/>
</dbReference>
<dbReference type="Pfam" id="PF03938">
    <property type="entry name" value="OmpH"/>
    <property type="match status" value="1"/>
</dbReference>
<feature type="coiled-coil region" evidence="3">
    <location>
        <begin position="41"/>
        <end position="105"/>
    </location>
</feature>
<dbReference type="EMBL" id="QFQP01000030">
    <property type="protein sequence ID" value="PZR07593.1"/>
    <property type="molecule type" value="Genomic_DNA"/>
</dbReference>
<dbReference type="SMART" id="SM00935">
    <property type="entry name" value="OmpH"/>
    <property type="match status" value="1"/>
</dbReference>
<dbReference type="InterPro" id="IPR024930">
    <property type="entry name" value="Skp_dom_sf"/>
</dbReference>
<sequence length="190" mass="21413">MRRLTILLTLLTATAALAELKLGYVDLQRALSEVGEGISAKNKLKSEIDAKKAEVDREQKKLREDSMVLDRQSAAMSEEVRVQKMKELQQRLLQMSEKGQKLQVEFVEKERIELKKIFDKMDPIVASIAQREGLSVVLEKTDSGLVYALPSMDITNELVRTYNEKYPVKGIKLPASKEAPKDAPKDAPTK</sequence>
<evidence type="ECO:0000256" key="3">
    <source>
        <dbReference type="SAM" id="Coils"/>
    </source>
</evidence>
<feature type="signal peptide" evidence="4">
    <location>
        <begin position="1"/>
        <end position="18"/>
    </location>
</feature>
<dbReference type="GO" id="GO:0050821">
    <property type="term" value="P:protein stabilization"/>
    <property type="evidence" value="ECO:0007669"/>
    <property type="project" value="TreeGrafter"/>
</dbReference>
<gene>
    <name evidence="5" type="ORF">DI536_27370</name>
</gene>
<reference evidence="5 6" key="1">
    <citation type="submission" date="2017-08" db="EMBL/GenBank/DDBJ databases">
        <title>Infants hospitalized years apart are colonized by the same room-sourced microbial strains.</title>
        <authorList>
            <person name="Brooks B."/>
            <person name="Olm M.R."/>
            <person name="Firek B.A."/>
            <person name="Baker R."/>
            <person name="Thomas B.C."/>
            <person name="Morowitz M.J."/>
            <person name="Banfield J.F."/>
        </authorList>
    </citation>
    <scope>NUCLEOTIDE SEQUENCE [LARGE SCALE GENOMIC DNA]</scope>
    <source>
        <strain evidence="5">S2_003_000_R2_14</strain>
    </source>
</reference>
<evidence type="ECO:0000256" key="2">
    <source>
        <dbReference type="ARBA" id="ARBA00022729"/>
    </source>
</evidence>
<evidence type="ECO:0000256" key="4">
    <source>
        <dbReference type="SAM" id="SignalP"/>
    </source>
</evidence>
<protein>
    <recommendedName>
        <fullName evidence="7">OmpH family outer membrane protein</fullName>
    </recommendedName>
</protein>
<dbReference type="Gene3D" id="3.30.910.20">
    <property type="entry name" value="Skp domain"/>
    <property type="match status" value="1"/>
</dbReference>
<dbReference type="PANTHER" id="PTHR35089:SF1">
    <property type="entry name" value="CHAPERONE PROTEIN SKP"/>
    <property type="match status" value="1"/>
</dbReference>
<dbReference type="GO" id="GO:0005829">
    <property type="term" value="C:cytosol"/>
    <property type="evidence" value="ECO:0007669"/>
    <property type="project" value="TreeGrafter"/>
</dbReference>
<dbReference type="Proteomes" id="UP000249061">
    <property type="component" value="Unassembled WGS sequence"/>
</dbReference>
<keyword evidence="3" id="KW-0175">Coiled coil</keyword>
<evidence type="ECO:0000313" key="5">
    <source>
        <dbReference type="EMBL" id="PZR07593.1"/>
    </source>
</evidence>
<name>A0A2W5T402_9BACT</name>
<proteinExistence type="inferred from homology"/>
<organism evidence="5 6">
    <name type="scientific">Archangium gephyra</name>
    <dbReference type="NCBI Taxonomy" id="48"/>
    <lineage>
        <taxon>Bacteria</taxon>
        <taxon>Pseudomonadati</taxon>
        <taxon>Myxococcota</taxon>
        <taxon>Myxococcia</taxon>
        <taxon>Myxococcales</taxon>
        <taxon>Cystobacterineae</taxon>
        <taxon>Archangiaceae</taxon>
        <taxon>Archangium</taxon>
    </lineage>
</organism>
<keyword evidence="2 4" id="KW-0732">Signal</keyword>
<feature type="chain" id="PRO_5015860342" description="OmpH family outer membrane protein" evidence="4">
    <location>
        <begin position="19"/>
        <end position="190"/>
    </location>
</feature>
<accession>A0A2W5T402</accession>
<comment type="similarity">
    <text evidence="1">Belongs to the Skp family.</text>
</comment>
<evidence type="ECO:0000256" key="1">
    <source>
        <dbReference type="ARBA" id="ARBA00009091"/>
    </source>
</evidence>
<dbReference type="SUPFAM" id="SSF111384">
    <property type="entry name" value="OmpH-like"/>
    <property type="match status" value="1"/>
</dbReference>
<dbReference type="InterPro" id="IPR005632">
    <property type="entry name" value="Chaperone_Skp"/>
</dbReference>
<dbReference type="GO" id="GO:0051082">
    <property type="term" value="F:unfolded protein binding"/>
    <property type="evidence" value="ECO:0007669"/>
    <property type="project" value="InterPro"/>
</dbReference>
<comment type="caution">
    <text evidence="5">The sequence shown here is derived from an EMBL/GenBank/DDBJ whole genome shotgun (WGS) entry which is preliminary data.</text>
</comment>
<dbReference type="AlphaFoldDB" id="A0A2W5T402"/>
<evidence type="ECO:0000313" key="6">
    <source>
        <dbReference type="Proteomes" id="UP000249061"/>
    </source>
</evidence>
<evidence type="ECO:0008006" key="7">
    <source>
        <dbReference type="Google" id="ProtNLM"/>
    </source>
</evidence>